<evidence type="ECO:0000256" key="1">
    <source>
        <dbReference type="ARBA" id="ARBA00022737"/>
    </source>
</evidence>
<evidence type="ECO:0000256" key="2">
    <source>
        <dbReference type="PROSITE-ProRule" id="PRU00235"/>
    </source>
</evidence>
<keyword evidence="1" id="KW-0677">Repeat</keyword>
<keyword evidence="4" id="KW-0732">Signal</keyword>
<dbReference type="PROSITE" id="PS50012">
    <property type="entry name" value="RCC1_3"/>
    <property type="match status" value="5"/>
</dbReference>
<dbReference type="SUPFAM" id="SSF50985">
    <property type="entry name" value="RCC1/BLIP-II"/>
    <property type="match status" value="2"/>
</dbReference>
<feature type="repeat" description="RCC1" evidence="2">
    <location>
        <begin position="508"/>
        <end position="557"/>
    </location>
</feature>
<feature type="repeat" description="RCC1" evidence="2">
    <location>
        <begin position="408"/>
        <end position="457"/>
    </location>
</feature>
<dbReference type="PRINTS" id="PR00633">
    <property type="entry name" value="RCCNDNSATION"/>
</dbReference>
<feature type="region of interest" description="Disordered" evidence="3">
    <location>
        <begin position="32"/>
        <end position="161"/>
    </location>
</feature>
<reference evidence="6 7" key="1">
    <citation type="journal article" date="2015" name="Genome Biol. Evol.">
        <title>Comparative Genomics of a Bacterivorous Green Alga Reveals Evolutionary Causalities and Consequences of Phago-Mixotrophic Mode of Nutrition.</title>
        <authorList>
            <person name="Burns J.A."/>
            <person name="Paasch A."/>
            <person name="Narechania A."/>
            <person name="Kim E."/>
        </authorList>
    </citation>
    <scope>NUCLEOTIDE SEQUENCE [LARGE SCALE GENOMIC DNA]</scope>
    <source>
        <strain evidence="6 7">PLY_AMNH</strain>
    </source>
</reference>
<feature type="compositionally biased region" description="Acidic residues" evidence="3">
    <location>
        <begin position="313"/>
        <end position="323"/>
    </location>
</feature>
<accession>A0AAE0GNF3</accession>
<dbReference type="Proteomes" id="UP001190700">
    <property type="component" value="Unassembled WGS sequence"/>
</dbReference>
<organism evidence="6 7">
    <name type="scientific">Cymbomonas tetramitiformis</name>
    <dbReference type="NCBI Taxonomy" id="36881"/>
    <lineage>
        <taxon>Eukaryota</taxon>
        <taxon>Viridiplantae</taxon>
        <taxon>Chlorophyta</taxon>
        <taxon>Pyramimonadophyceae</taxon>
        <taxon>Pyramimonadales</taxon>
        <taxon>Pyramimonadaceae</taxon>
        <taxon>Cymbomonas</taxon>
    </lineage>
</organism>
<dbReference type="PANTHER" id="PTHR22872">
    <property type="entry name" value="BTK-BINDING PROTEIN-RELATED"/>
    <property type="match status" value="1"/>
</dbReference>
<feature type="repeat" description="RCC1" evidence="2">
    <location>
        <begin position="358"/>
        <end position="407"/>
    </location>
</feature>
<evidence type="ECO:0000313" key="7">
    <source>
        <dbReference type="Proteomes" id="UP001190700"/>
    </source>
</evidence>
<proteinExistence type="predicted"/>
<feature type="region of interest" description="Disordered" evidence="3">
    <location>
        <begin position="303"/>
        <end position="331"/>
    </location>
</feature>
<dbReference type="InterPro" id="IPR058923">
    <property type="entry name" value="RCC1-like_dom"/>
</dbReference>
<gene>
    <name evidence="6" type="ORF">CYMTET_10923</name>
</gene>
<feature type="compositionally biased region" description="Polar residues" evidence="3">
    <location>
        <begin position="32"/>
        <end position="43"/>
    </location>
</feature>
<feature type="compositionally biased region" description="Basic and acidic residues" evidence="3">
    <location>
        <begin position="145"/>
        <end position="156"/>
    </location>
</feature>
<feature type="chain" id="PRO_5041975126" description="RCC1-like domain-containing protein" evidence="4">
    <location>
        <begin position="20"/>
        <end position="701"/>
    </location>
</feature>
<evidence type="ECO:0000256" key="3">
    <source>
        <dbReference type="SAM" id="MobiDB-lite"/>
    </source>
</evidence>
<feature type="compositionally biased region" description="Polar residues" evidence="3">
    <location>
        <begin position="111"/>
        <end position="126"/>
    </location>
</feature>
<dbReference type="AlphaFoldDB" id="A0AAE0GNF3"/>
<comment type="caution">
    <text evidence="6">The sequence shown here is derived from an EMBL/GenBank/DDBJ whole genome shotgun (WGS) entry which is preliminary data.</text>
</comment>
<keyword evidence="7" id="KW-1185">Reference proteome</keyword>
<dbReference type="InterPro" id="IPR009091">
    <property type="entry name" value="RCC1/BLIP-II"/>
</dbReference>
<evidence type="ECO:0000256" key="4">
    <source>
        <dbReference type="SAM" id="SignalP"/>
    </source>
</evidence>
<feature type="compositionally biased region" description="Polar residues" evidence="3">
    <location>
        <begin position="70"/>
        <end position="82"/>
    </location>
</feature>
<evidence type="ECO:0000313" key="6">
    <source>
        <dbReference type="EMBL" id="KAK3281278.1"/>
    </source>
</evidence>
<dbReference type="InterPro" id="IPR051625">
    <property type="entry name" value="Signaling_Regulatory_Domain"/>
</dbReference>
<dbReference type="InterPro" id="IPR000408">
    <property type="entry name" value="Reg_chr_condens"/>
</dbReference>
<feature type="signal peptide" evidence="4">
    <location>
        <begin position="1"/>
        <end position="19"/>
    </location>
</feature>
<dbReference type="Pfam" id="PF00415">
    <property type="entry name" value="RCC1"/>
    <property type="match status" value="1"/>
</dbReference>
<name>A0AAE0GNF3_9CHLO</name>
<feature type="compositionally biased region" description="Basic and acidic residues" evidence="3">
    <location>
        <begin position="303"/>
        <end position="312"/>
    </location>
</feature>
<feature type="repeat" description="RCC1" evidence="2">
    <location>
        <begin position="570"/>
        <end position="619"/>
    </location>
</feature>
<dbReference type="Gene3D" id="2.130.10.30">
    <property type="entry name" value="Regulator of chromosome condensation 1/beta-lactamase-inhibitor protein II"/>
    <property type="match status" value="2"/>
</dbReference>
<feature type="domain" description="RCC1-like" evidence="5">
    <location>
        <begin position="319"/>
        <end position="569"/>
    </location>
</feature>
<sequence length="701" mass="72787">MLTVVIALTILRHLQPGMAQSTMPDFSWSTLKDTSTGSETFAGTTRIDTRTSSAAGGRLAPAHPSEMPKSRTQQGVDGQTASTEERSTILPRGSEDSGAPRAQQAEVGTVLASTTADHATTPLTQGNDKDHRTQKHLQTLHQGRHSPEERPAKDLDAQPGDENLALSSLSTALPAARNKGFDGSVPADTEGFDGSVPAVGEKGFDSRRAAAARKTIRDLAWDTARWAESAVGQVLQLTDAHASPGATRDEAHDEADGMVYEPAAGNGGSGILLAERVLSLAESVVDRLTGAVAVATGHTAVADGEHRRRLDQDPQDDQQDEWSEPASNTAVQVPRQAIRKGVTTILPRSSTATPSTGGQVYATGYNGHGELGDGTTTQRYSPVRVMAGHDVVHAAAGSHHTAFVTSGGEVYATGYNNHGELGDGTRTARYSPVRVMAGHDVVHAAAGGYHTAFVTSGGEVYATGNNGDGQLGDGTTTHRYSPVRVMAGHDVVHAAGGYDHTAFVTSGGEVYATGYNYYGQLGDGTGTNRYSPVRVMAGHDVVHAAGGGYHTAFVTSGGEVYATGYNSHGGEVYATGYNYYGQLGDGTGTNRYSPVRVMAGHDVVHAAGGGYHTAFVTSGGEVYATGPNGHGQLGDGTRTDRYSPASEPGKLETSATKLSHCMPAKPSGSPLLAEDPPAPAALPTEEYKGAAARTPSPTCPP</sequence>
<protein>
    <recommendedName>
        <fullName evidence="5">RCC1-like domain-containing protein</fullName>
    </recommendedName>
</protein>
<dbReference type="PROSITE" id="PS00626">
    <property type="entry name" value="RCC1_2"/>
    <property type="match status" value="5"/>
</dbReference>
<feature type="region of interest" description="Disordered" evidence="3">
    <location>
        <begin position="626"/>
        <end position="701"/>
    </location>
</feature>
<feature type="repeat" description="RCC1" evidence="2">
    <location>
        <begin position="458"/>
        <end position="507"/>
    </location>
</feature>
<dbReference type="EMBL" id="LGRX02003904">
    <property type="protein sequence ID" value="KAK3281278.1"/>
    <property type="molecule type" value="Genomic_DNA"/>
</dbReference>
<dbReference type="Pfam" id="PF25390">
    <property type="entry name" value="WD40_RLD"/>
    <property type="match status" value="1"/>
</dbReference>
<evidence type="ECO:0000259" key="5">
    <source>
        <dbReference type="Pfam" id="PF25390"/>
    </source>
</evidence>